<dbReference type="AlphaFoldDB" id="A0A9D3QCT2"/>
<dbReference type="GO" id="GO:0000978">
    <property type="term" value="F:RNA polymerase II cis-regulatory region sequence-specific DNA binding"/>
    <property type="evidence" value="ECO:0007669"/>
    <property type="project" value="TreeGrafter"/>
</dbReference>
<evidence type="ECO:0000256" key="12">
    <source>
        <dbReference type="SAM" id="MobiDB-lite"/>
    </source>
</evidence>
<evidence type="ECO:0000313" key="15">
    <source>
        <dbReference type="Proteomes" id="UP001046870"/>
    </source>
</evidence>
<dbReference type="SMART" id="SM00355">
    <property type="entry name" value="ZnF_C2H2"/>
    <property type="match status" value="3"/>
</dbReference>
<dbReference type="PANTHER" id="PTHR45993:SF8">
    <property type="entry name" value="ZINC FINGER PROTEIN 296"/>
    <property type="match status" value="1"/>
</dbReference>
<dbReference type="InterPro" id="IPR057448">
    <property type="entry name" value="BCL-11A_Znf_CCHC"/>
</dbReference>
<evidence type="ECO:0000256" key="2">
    <source>
        <dbReference type="ARBA" id="ARBA00022499"/>
    </source>
</evidence>
<dbReference type="Pfam" id="PF00096">
    <property type="entry name" value="zf-C2H2"/>
    <property type="match status" value="1"/>
</dbReference>
<keyword evidence="2" id="KW-1017">Isopeptide bond</keyword>
<dbReference type="GO" id="GO:0032502">
    <property type="term" value="P:developmental process"/>
    <property type="evidence" value="ECO:0007669"/>
    <property type="project" value="UniProtKB-ARBA"/>
</dbReference>
<dbReference type="FunFam" id="3.30.160.60:FF:000202">
    <property type="entry name" value="Zinc finger protein 574"/>
    <property type="match status" value="1"/>
</dbReference>
<evidence type="ECO:0000313" key="14">
    <source>
        <dbReference type="EMBL" id="KAG7483927.1"/>
    </source>
</evidence>
<dbReference type="OrthoDB" id="10046198at2759"/>
<reference evidence="14" key="1">
    <citation type="submission" date="2021-01" db="EMBL/GenBank/DDBJ databases">
        <authorList>
            <person name="Zahm M."/>
            <person name="Roques C."/>
            <person name="Cabau C."/>
            <person name="Klopp C."/>
            <person name="Donnadieu C."/>
            <person name="Jouanno E."/>
            <person name="Lampietro C."/>
            <person name="Louis A."/>
            <person name="Herpin A."/>
            <person name="Echchiki A."/>
            <person name="Berthelot C."/>
            <person name="Parey E."/>
            <person name="Roest-Crollius H."/>
            <person name="Braasch I."/>
            <person name="Postlethwait J."/>
            <person name="Bobe J."/>
            <person name="Montfort J."/>
            <person name="Bouchez O."/>
            <person name="Begum T."/>
            <person name="Mejri S."/>
            <person name="Adams A."/>
            <person name="Chen W.-J."/>
            <person name="Guiguen Y."/>
        </authorList>
    </citation>
    <scope>NUCLEOTIDE SEQUENCE</scope>
    <source>
        <strain evidence="14">YG-15Mar2019-1</strain>
        <tissue evidence="14">Brain</tissue>
    </source>
</reference>
<feature type="non-terminal residue" evidence="14">
    <location>
        <position position="431"/>
    </location>
</feature>
<dbReference type="Pfam" id="PF25491">
    <property type="entry name" value="CCHC_BCL-11A"/>
    <property type="match status" value="1"/>
</dbReference>
<evidence type="ECO:0000256" key="4">
    <source>
        <dbReference type="ARBA" id="ARBA00022737"/>
    </source>
</evidence>
<feature type="compositionally biased region" description="Low complexity" evidence="12">
    <location>
        <begin position="376"/>
        <end position="404"/>
    </location>
</feature>
<feature type="region of interest" description="Disordered" evidence="12">
    <location>
        <begin position="333"/>
        <end position="431"/>
    </location>
</feature>
<evidence type="ECO:0000256" key="8">
    <source>
        <dbReference type="ARBA" id="ARBA00023015"/>
    </source>
</evidence>
<feature type="compositionally biased region" description="Pro residues" evidence="12">
    <location>
        <begin position="175"/>
        <end position="184"/>
    </location>
</feature>
<keyword evidence="5 11" id="KW-0863">Zinc-finger</keyword>
<sequence length="431" mass="46198">MSRRKLGSRPQHLSSIQDAPQTCDFATSMLLEGAEQVEGETRDLLTCGQCGVAFPLAQILVFIQHKQGDCSGPGSSLQAQTPPSPAPCALTHVTSPANGRTGAGNVELRRMMDRGFRGELDMKTARHITVMEEPSCFTCQLCACVYPSAWALLQHAQITHGLSIYQEEGSEGHQPSPPATPEPCHPSTTLASLALPHLKHSSSSSSCSPEPQNFSFPLHLQELAEDNDAVSSPSPPTAAPAPPAASRQTGYSCELCGEFLQSLGSLAAHRLTHAGERPYCCGLCGKAFAKSSQLTSHMNSHWRSRAWARPGGEDEEEELVLKARLFQEMPVGKQGSGEVLLSSRRPASRQPPGGRKGLLGLFQPQGKGGEGEAAEEPSSCSSPFEGSLESEETTGSGESGIASGDCTPKWQEREERLSEREAEREWQQEVA</sequence>
<dbReference type="PROSITE" id="PS00028">
    <property type="entry name" value="ZINC_FINGER_C2H2_1"/>
    <property type="match status" value="3"/>
</dbReference>
<evidence type="ECO:0000256" key="7">
    <source>
        <dbReference type="ARBA" id="ARBA00022843"/>
    </source>
</evidence>
<dbReference type="Gene3D" id="3.30.160.60">
    <property type="entry name" value="Classic Zinc Finger"/>
    <property type="match status" value="2"/>
</dbReference>
<keyword evidence="8" id="KW-0805">Transcription regulation</keyword>
<evidence type="ECO:0000256" key="11">
    <source>
        <dbReference type="PROSITE-ProRule" id="PRU00042"/>
    </source>
</evidence>
<keyword evidence="10" id="KW-0539">Nucleus</keyword>
<evidence type="ECO:0000256" key="9">
    <source>
        <dbReference type="ARBA" id="ARBA00023163"/>
    </source>
</evidence>
<evidence type="ECO:0000256" key="1">
    <source>
        <dbReference type="ARBA" id="ARBA00004123"/>
    </source>
</evidence>
<comment type="subcellular location">
    <subcellularLocation>
        <location evidence="1">Nucleus</location>
    </subcellularLocation>
</comment>
<protein>
    <recommendedName>
        <fullName evidence="13">C2H2-type domain-containing protein</fullName>
    </recommendedName>
</protein>
<feature type="region of interest" description="Disordered" evidence="12">
    <location>
        <begin position="225"/>
        <end position="246"/>
    </location>
</feature>
<dbReference type="Proteomes" id="UP001046870">
    <property type="component" value="Chromosome 3"/>
</dbReference>
<evidence type="ECO:0000256" key="6">
    <source>
        <dbReference type="ARBA" id="ARBA00022833"/>
    </source>
</evidence>
<dbReference type="GO" id="GO:0008270">
    <property type="term" value="F:zinc ion binding"/>
    <property type="evidence" value="ECO:0007669"/>
    <property type="project" value="UniProtKB-KW"/>
</dbReference>
<feature type="region of interest" description="Disordered" evidence="12">
    <location>
        <begin position="167"/>
        <end position="188"/>
    </location>
</feature>
<keyword evidence="7" id="KW-0832">Ubl conjugation</keyword>
<dbReference type="InterPro" id="IPR013087">
    <property type="entry name" value="Znf_C2H2_type"/>
</dbReference>
<feature type="compositionally biased region" description="Basic and acidic residues" evidence="12">
    <location>
        <begin position="410"/>
        <end position="431"/>
    </location>
</feature>
<gene>
    <name evidence="14" type="ORF">MATL_G00043520</name>
</gene>
<dbReference type="GO" id="GO:0005634">
    <property type="term" value="C:nucleus"/>
    <property type="evidence" value="ECO:0007669"/>
    <property type="project" value="UniProtKB-SubCell"/>
</dbReference>
<keyword evidence="15" id="KW-1185">Reference proteome</keyword>
<dbReference type="SUPFAM" id="SSF57667">
    <property type="entry name" value="beta-beta-alpha zinc fingers"/>
    <property type="match status" value="1"/>
</dbReference>
<feature type="domain" description="C2H2-type" evidence="13">
    <location>
        <begin position="251"/>
        <end position="278"/>
    </location>
</feature>
<keyword evidence="4" id="KW-0677">Repeat</keyword>
<keyword evidence="9" id="KW-0804">Transcription</keyword>
<evidence type="ECO:0000256" key="10">
    <source>
        <dbReference type="ARBA" id="ARBA00023242"/>
    </source>
</evidence>
<name>A0A9D3QCT2_MEGAT</name>
<feature type="compositionally biased region" description="Pro residues" evidence="12">
    <location>
        <begin position="233"/>
        <end position="243"/>
    </location>
</feature>
<proteinExistence type="predicted"/>
<evidence type="ECO:0000256" key="3">
    <source>
        <dbReference type="ARBA" id="ARBA00022723"/>
    </source>
</evidence>
<evidence type="ECO:0000256" key="5">
    <source>
        <dbReference type="ARBA" id="ARBA00022771"/>
    </source>
</evidence>
<dbReference type="EMBL" id="JAFDVH010000003">
    <property type="protein sequence ID" value="KAG7483927.1"/>
    <property type="molecule type" value="Genomic_DNA"/>
</dbReference>
<dbReference type="GO" id="GO:0045944">
    <property type="term" value="P:positive regulation of transcription by RNA polymerase II"/>
    <property type="evidence" value="ECO:0007669"/>
    <property type="project" value="TreeGrafter"/>
</dbReference>
<dbReference type="PROSITE" id="PS50157">
    <property type="entry name" value="ZINC_FINGER_C2H2_2"/>
    <property type="match status" value="2"/>
</dbReference>
<accession>A0A9D3QCT2</accession>
<dbReference type="GO" id="GO:0003700">
    <property type="term" value="F:DNA-binding transcription factor activity"/>
    <property type="evidence" value="ECO:0007669"/>
    <property type="project" value="TreeGrafter"/>
</dbReference>
<dbReference type="InterPro" id="IPR036236">
    <property type="entry name" value="Znf_C2H2_sf"/>
</dbReference>
<dbReference type="InterPro" id="IPR051497">
    <property type="entry name" value="Dev/Hematopoietic_TF"/>
</dbReference>
<keyword evidence="3" id="KW-0479">Metal-binding</keyword>
<feature type="domain" description="C2H2-type" evidence="13">
    <location>
        <begin position="279"/>
        <end position="306"/>
    </location>
</feature>
<evidence type="ECO:0000259" key="13">
    <source>
        <dbReference type="PROSITE" id="PS50157"/>
    </source>
</evidence>
<dbReference type="PANTHER" id="PTHR45993">
    <property type="entry name" value="B-CELL LYMPHOMA/LEUKEMIA 11"/>
    <property type="match status" value="1"/>
</dbReference>
<comment type="caution">
    <text evidence="14">The sequence shown here is derived from an EMBL/GenBank/DDBJ whole genome shotgun (WGS) entry which is preliminary data.</text>
</comment>
<organism evidence="14 15">
    <name type="scientific">Megalops atlanticus</name>
    <name type="common">Tarpon</name>
    <name type="synonym">Clupea gigantea</name>
    <dbReference type="NCBI Taxonomy" id="7932"/>
    <lineage>
        <taxon>Eukaryota</taxon>
        <taxon>Metazoa</taxon>
        <taxon>Chordata</taxon>
        <taxon>Craniata</taxon>
        <taxon>Vertebrata</taxon>
        <taxon>Euteleostomi</taxon>
        <taxon>Actinopterygii</taxon>
        <taxon>Neopterygii</taxon>
        <taxon>Teleostei</taxon>
        <taxon>Elopiformes</taxon>
        <taxon>Megalopidae</taxon>
        <taxon>Megalops</taxon>
    </lineage>
</organism>
<keyword evidence="6" id="KW-0862">Zinc</keyword>